<organism evidence="1 2">
    <name type="scientific">Lentzea xinjiangensis</name>
    <dbReference type="NCBI Taxonomy" id="402600"/>
    <lineage>
        <taxon>Bacteria</taxon>
        <taxon>Bacillati</taxon>
        <taxon>Actinomycetota</taxon>
        <taxon>Actinomycetes</taxon>
        <taxon>Pseudonocardiales</taxon>
        <taxon>Pseudonocardiaceae</taxon>
        <taxon>Lentzea</taxon>
    </lineage>
</organism>
<evidence type="ECO:0000313" key="2">
    <source>
        <dbReference type="Proteomes" id="UP000199352"/>
    </source>
</evidence>
<sequence>MPGLRLYDHRMIHERPKYEVPRTAIGHSGAVYRHLRKVDRL</sequence>
<keyword evidence="2" id="KW-1185">Reference proteome</keyword>
<gene>
    <name evidence="1" type="ORF">SAMN05216188_11727</name>
</gene>
<dbReference type="EMBL" id="FOFR01000017">
    <property type="protein sequence ID" value="SER89338.1"/>
    <property type="molecule type" value="Genomic_DNA"/>
</dbReference>
<dbReference type="AlphaFoldDB" id="A0A1H9SWS4"/>
<evidence type="ECO:0000313" key="1">
    <source>
        <dbReference type="EMBL" id="SER89338.1"/>
    </source>
</evidence>
<dbReference type="RefSeq" id="WP_281249462.1">
    <property type="nucleotide sequence ID" value="NZ_FOFR01000017.1"/>
</dbReference>
<reference evidence="2" key="1">
    <citation type="submission" date="2016-10" db="EMBL/GenBank/DDBJ databases">
        <authorList>
            <person name="Varghese N."/>
            <person name="Submissions S."/>
        </authorList>
    </citation>
    <scope>NUCLEOTIDE SEQUENCE [LARGE SCALE GENOMIC DNA]</scope>
    <source>
        <strain evidence="2">CGMCC 4.3525</strain>
    </source>
</reference>
<name>A0A1H9SWS4_9PSEU</name>
<dbReference type="STRING" id="402600.SAMN05216188_11727"/>
<accession>A0A1H9SWS4</accession>
<proteinExistence type="predicted"/>
<dbReference type="Proteomes" id="UP000199352">
    <property type="component" value="Unassembled WGS sequence"/>
</dbReference>
<protein>
    <submittedName>
        <fullName evidence="1">Uncharacterized protein</fullName>
    </submittedName>
</protein>